<comment type="caution">
    <text evidence="2">The sequence shown here is derived from an EMBL/GenBank/DDBJ whole genome shotgun (WGS) entry which is preliminary data.</text>
</comment>
<organism evidence="2 3">
    <name type="scientific">Puccinia coronata f. sp. avenae</name>
    <dbReference type="NCBI Taxonomy" id="200324"/>
    <lineage>
        <taxon>Eukaryota</taxon>
        <taxon>Fungi</taxon>
        <taxon>Dikarya</taxon>
        <taxon>Basidiomycota</taxon>
        <taxon>Pucciniomycotina</taxon>
        <taxon>Pucciniomycetes</taxon>
        <taxon>Pucciniales</taxon>
        <taxon>Pucciniaceae</taxon>
        <taxon>Puccinia</taxon>
    </lineage>
</organism>
<dbReference type="AlphaFoldDB" id="A0A2N5SE10"/>
<feature type="compositionally biased region" description="Polar residues" evidence="1">
    <location>
        <begin position="116"/>
        <end position="126"/>
    </location>
</feature>
<evidence type="ECO:0000313" key="3">
    <source>
        <dbReference type="Proteomes" id="UP000235392"/>
    </source>
</evidence>
<evidence type="ECO:0000256" key="1">
    <source>
        <dbReference type="SAM" id="MobiDB-lite"/>
    </source>
</evidence>
<evidence type="ECO:0000313" key="2">
    <source>
        <dbReference type="EMBL" id="PLW11508.1"/>
    </source>
</evidence>
<feature type="region of interest" description="Disordered" evidence="1">
    <location>
        <begin position="101"/>
        <end position="157"/>
    </location>
</feature>
<feature type="compositionally biased region" description="Low complexity" evidence="1">
    <location>
        <begin position="347"/>
        <end position="363"/>
    </location>
</feature>
<proteinExistence type="predicted"/>
<name>A0A2N5SE10_9BASI</name>
<accession>A0A2N5SE10</accession>
<feature type="region of interest" description="Disordered" evidence="1">
    <location>
        <begin position="341"/>
        <end position="364"/>
    </location>
</feature>
<gene>
    <name evidence="2" type="ORF">PCASD_22634</name>
</gene>
<protein>
    <submittedName>
        <fullName evidence="2">Uncharacterized protein</fullName>
    </submittedName>
</protein>
<feature type="region of interest" description="Disordered" evidence="1">
    <location>
        <begin position="197"/>
        <end position="232"/>
    </location>
</feature>
<reference evidence="2 3" key="1">
    <citation type="submission" date="2017-11" db="EMBL/GenBank/DDBJ databases">
        <title>De novo assembly and phasing of dikaryotic genomes from two isolates of Puccinia coronata f. sp. avenae, the causal agent of oat crown rust.</title>
        <authorList>
            <person name="Miller M.E."/>
            <person name="Zhang Y."/>
            <person name="Omidvar V."/>
            <person name="Sperschneider J."/>
            <person name="Schwessinger B."/>
            <person name="Raley C."/>
            <person name="Palmer J.M."/>
            <person name="Garnica D."/>
            <person name="Upadhyaya N."/>
            <person name="Rathjen J."/>
            <person name="Taylor J.M."/>
            <person name="Park R.F."/>
            <person name="Dodds P.N."/>
            <person name="Hirsch C.D."/>
            <person name="Kianian S.F."/>
            <person name="Figueroa M."/>
        </authorList>
    </citation>
    <scope>NUCLEOTIDE SEQUENCE [LARGE SCALE GENOMIC DNA]</scope>
    <source>
        <strain evidence="2">12SD80</strain>
    </source>
</reference>
<dbReference type="EMBL" id="PGCI01000920">
    <property type="protein sequence ID" value="PLW11508.1"/>
    <property type="molecule type" value="Genomic_DNA"/>
</dbReference>
<feature type="compositionally biased region" description="Basic residues" evidence="1">
    <location>
        <begin position="198"/>
        <end position="213"/>
    </location>
</feature>
<dbReference type="Proteomes" id="UP000235392">
    <property type="component" value="Unassembled WGS sequence"/>
</dbReference>
<sequence length="461" mass="50397">MYQHDNPMLSEFDHLLAVPSSSTVDASSLDSTSRGDFTSPSFPLDLWGTLNENPQSTFSAPLVDPMTTLTGLGVEYPNTGFQTGLSQDNLAVFDSLFRSQENNELPPQAPPPKPESSCNTTASSSRPRFAPPKGPRKQHRTGFRQLPGANGVVKKGRPSKNEYKLAGVEVDMYALKGVTLNGPIKSLAEVKGGEFIAKRPRRSSRQSSRKSKRSMSGALQADTLSRPSIPSIPEEPLLLQAPEMSRQSYKSTQDMLFSATQPASTYNSYPLEETNQGLPTVAPQDFLSAFQALDDQISSQLYRDSHQLPQKSYATSQSQQNLAPPQFQKSFAPSQLQQSFAPSQLHQSVAPSQSQQSFQSSSQCGPDLVSHLGFEPVSGYLQSSSQFQPMADFPALNPPEPLNRLPWETDNGSHTYLNPVFGLDAAPLLSNHDQAVPGNSYNSTVYDESSYNPALFQNFSH</sequence>